<reference evidence="3 4" key="1">
    <citation type="submission" date="2020-11" db="EMBL/GenBank/DDBJ databases">
        <title>Enhanced detection system for hospital associated transmission using whole genome sequencing surveillance.</title>
        <authorList>
            <person name="Harrison L.H."/>
            <person name="Van Tyne D."/>
            <person name="Marsh J.W."/>
            <person name="Griffith M.P."/>
            <person name="Snyder D.J."/>
            <person name="Cooper V.S."/>
            <person name="Mustapha M."/>
        </authorList>
    </citation>
    <scope>NUCLEOTIDE SEQUENCE [LARGE SCALE GENOMIC DNA]</scope>
    <source>
        <strain evidence="3 4">CB00117</strain>
    </source>
</reference>
<sequence>MENKLSLTPLAKSISLIFGSSMVLFAAPAAADCTTYTDGICNLKEFQMTSPVKPTPTAWYFTLPTQEAAINAQAQTQNVYFASGTSSRSANDIQQLVVDGANLSGYYINASKNGTAGIHLVNNATVDWLEAGGSLTNKTNAIITVDKSTLNGANANTDYDETQKAPQRSKYYARGSAIYLSYYDTGDNTIDIRNGSVLNGRILTGSAGKNSISVSDSAINKGNINVAYAKDDITIAVDNSAIDTRDAAIANENAILISGGNTNKTNSVTLKNKSQLTGSLKIAATGGLNTVTVDDSTLKATTAANAIDIAKGKTLDLTLANSQVTGITALAASDRLNAALTASQMTGDLLLNTATTTSVGLVGSVLTGSVNASALSGEVDLLLKNSQISGDVTLKDGDIVRGNVILDNAQVGGQLYGNANSTLTLMESMTQLQGDKFSRFGKLNVRATTTLGGGFSDNNVGTLLEVTGGVINAPVALSAGKLIFNQARLIADSLSLRDSASLELTQNSQMETHSSQLFSTVANVDGATQFNETGSRLTLSESTLTLTDDTYQLAWLKSVNQLLGSQSNASLVMTGQLMNNDSVTGEATVTDAATAGAVLANVDVVADKNRVVVGSAQAMSNQEIAVANSFGAASLRLEGAGDASVAIVGGKSLTLTGASGGSLISVAGNPDAEVNVDVESGSLNLGTLATANTTDYLRGQLNIGQDGALNVVSGDHTVTSAAASGIVSQGEISIGNQAVLHANVELVGSGAMAVDGTLDAGKLLATADADGLSQAKIFVGHDTAAGKLIASEVDLHGASVFIDPQWQQNATIDTASQAAFGGENVNGRLTVGQNALLVLGDTRLQPAIDDFASTGLAWSPTGVTAALAVATPQTLIASQGGIRVDGSLSQPSSDYAATLNRAQFGEQSLLMVNSESTTRGNAALNATDGNLDVASSAQLYVKDAKANQHYTIAHGFNNIEIAGSGWQDNNLILNKLLSAKTTWQEGDVIVSTVAKAAQDVLPGVVTTHALDTMIAQGINDTQSGAAGLRFLSQAVESPHIGVQEVVNTVNSAAQLAVAAGVQATTLATGLAASRTIQQRMSLAHPEFAARDGTVWVQALYGNQRARDFSAVQADYGFDTDYYGVMLGGEGSWDSAIGPMRTGIAAHAGRGNTDSSGDFNTTHNDFDFWGVSLYQNWRRDAVNVTADIGFSANSNDIEQDLPGWMNQGRKLNGDVDSQLLTAGLTAEYRVENQVVDIIPYAGVRYNQLKTKGFTTRNANHEAVFKTDEETQNIWQFPAGVKLSKTFALDSGWDLSTQADVAVITRAGDTHSDTRIRAQGISATDAITANITDKTAFAGQLGMTLHKGDMAWGVGYGANVSDHSSDQKVMVSWQLTF</sequence>
<dbReference type="InterPro" id="IPR036709">
    <property type="entry name" value="Autotransporte_beta_dom_sf"/>
</dbReference>
<feature type="signal peptide" evidence="1">
    <location>
        <begin position="1"/>
        <end position="31"/>
    </location>
</feature>
<dbReference type="Gene3D" id="2.40.128.130">
    <property type="entry name" value="Autotransporter beta-domain"/>
    <property type="match status" value="1"/>
</dbReference>
<accession>A0ABS0ZLF4</accession>
<evidence type="ECO:0000256" key="1">
    <source>
        <dbReference type="SAM" id="SignalP"/>
    </source>
</evidence>
<name>A0ABS0ZLF4_9ENTR</name>
<dbReference type="SMART" id="SM00869">
    <property type="entry name" value="Autotransporter"/>
    <property type="match status" value="1"/>
</dbReference>
<dbReference type="InterPro" id="IPR006315">
    <property type="entry name" value="OM_autotransptr_brl_dom"/>
</dbReference>
<dbReference type="Proteomes" id="UP000746649">
    <property type="component" value="Unassembled WGS sequence"/>
</dbReference>
<dbReference type="EMBL" id="JADWND010000001">
    <property type="protein sequence ID" value="MBJ8379654.1"/>
    <property type="molecule type" value="Genomic_DNA"/>
</dbReference>
<dbReference type="RefSeq" id="WP_200033197.1">
    <property type="nucleotide sequence ID" value="NZ_JADWND010000001.1"/>
</dbReference>
<dbReference type="PROSITE" id="PS51208">
    <property type="entry name" value="AUTOTRANSPORTER"/>
    <property type="match status" value="1"/>
</dbReference>
<organism evidence="3 4">
    <name type="scientific">Citrobacter sedlakii</name>
    <dbReference type="NCBI Taxonomy" id="67826"/>
    <lineage>
        <taxon>Bacteria</taxon>
        <taxon>Pseudomonadati</taxon>
        <taxon>Pseudomonadota</taxon>
        <taxon>Gammaproteobacteria</taxon>
        <taxon>Enterobacterales</taxon>
        <taxon>Enterobacteriaceae</taxon>
        <taxon>Citrobacter</taxon>
        <taxon>Citrobacter freundii complex</taxon>
    </lineage>
</organism>
<protein>
    <submittedName>
        <fullName evidence="3">Autotransporter outer membrane beta-barrel domain-containing protein</fullName>
    </submittedName>
</protein>
<feature type="domain" description="Autotransporter" evidence="2">
    <location>
        <begin position="1087"/>
        <end position="1375"/>
    </location>
</feature>
<dbReference type="InterPro" id="IPR005546">
    <property type="entry name" value="Autotransporte_beta"/>
</dbReference>
<feature type="chain" id="PRO_5045283385" evidence="1">
    <location>
        <begin position="32"/>
        <end position="1375"/>
    </location>
</feature>
<keyword evidence="4" id="KW-1185">Reference proteome</keyword>
<comment type="caution">
    <text evidence="3">The sequence shown here is derived from an EMBL/GenBank/DDBJ whole genome shotgun (WGS) entry which is preliminary data.</text>
</comment>
<dbReference type="NCBIfam" id="TIGR01414">
    <property type="entry name" value="autotrans_barl"/>
    <property type="match status" value="1"/>
</dbReference>
<dbReference type="SUPFAM" id="SSF103515">
    <property type="entry name" value="Autotransporter"/>
    <property type="match status" value="1"/>
</dbReference>
<gene>
    <name evidence="3" type="ORF">I6M88_01500</name>
</gene>
<evidence type="ECO:0000313" key="3">
    <source>
        <dbReference type="EMBL" id="MBJ8379654.1"/>
    </source>
</evidence>
<evidence type="ECO:0000259" key="2">
    <source>
        <dbReference type="PROSITE" id="PS51208"/>
    </source>
</evidence>
<evidence type="ECO:0000313" key="4">
    <source>
        <dbReference type="Proteomes" id="UP000746649"/>
    </source>
</evidence>
<keyword evidence="1" id="KW-0732">Signal</keyword>
<proteinExistence type="predicted"/>